<dbReference type="OrthoDB" id="9762009at2"/>
<comment type="caution">
    <text evidence="18">The sequence shown here is derived from an EMBL/GenBank/DDBJ whole genome shotgun (WGS) entry which is preliminary data.</text>
</comment>
<dbReference type="SUPFAM" id="SSF56024">
    <property type="entry name" value="Phospholipase D/nuclease"/>
    <property type="match status" value="2"/>
</dbReference>
<evidence type="ECO:0000256" key="8">
    <source>
        <dbReference type="ARBA" id="ARBA00022692"/>
    </source>
</evidence>
<evidence type="ECO:0000256" key="9">
    <source>
        <dbReference type="ARBA" id="ARBA00022737"/>
    </source>
</evidence>
<keyword evidence="11" id="KW-0443">Lipid metabolism</keyword>
<dbReference type="InterPro" id="IPR001736">
    <property type="entry name" value="PLipase_D/transphosphatidylase"/>
</dbReference>
<keyword evidence="4" id="KW-1003">Cell membrane</keyword>
<evidence type="ECO:0000313" key="19">
    <source>
        <dbReference type="Proteomes" id="UP000025171"/>
    </source>
</evidence>
<keyword evidence="12 16" id="KW-0472">Membrane</keyword>
<dbReference type="Pfam" id="PF13091">
    <property type="entry name" value="PLDc_2"/>
    <property type="match status" value="2"/>
</dbReference>
<keyword evidence="19" id="KW-1185">Reference proteome</keyword>
<dbReference type="PATRIC" id="fig|1280950.3.peg.1945"/>
<keyword evidence="13" id="KW-0594">Phospholipid biosynthesis</keyword>
<dbReference type="GO" id="GO:0008808">
    <property type="term" value="F:cardiolipin synthase activity"/>
    <property type="evidence" value="ECO:0007669"/>
    <property type="project" value="UniProtKB-UniRule"/>
</dbReference>
<keyword evidence="8 16" id="KW-0812">Transmembrane</keyword>
<evidence type="ECO:0000256" key="3">
    <source>
        <dbReference type="ARBA" id="ARBA00004651"/>
    </source>
</evidence>
<sequence length="485" mass="54519">MLPSSLLFALHIAIAVALTFRLLYRKLAVSTTLAWIIILYSLPYIGIFLYFLFGDHRMGRKRLGQGDWIRQFYLRRYGVEEEPLLDVTLEANETLRALSLGVATHTGFPVTHDNRLELLEDAGDILDRIVADIDQATKTCFLEFYIVEPKGRVTAVMEALVRAAQRGVDCNLLADSFGSKALFRSSWLQRLRTAGVDVEASLPVGLIKSLSQRTDLRNHRKLITIDQTIGYIGSANLVDPKVFKKDKAVGQWVDTMFRLEGRIVDSLGCVFNADYIFDCVGLDVDRAALRDLPTDRPVVAPAGNVALQLLPSGPETRDSPIHEWVVSAIFAAHRRVSIITPYFIPDETLTLALKAARKRGVAVDVIVPEKIDSKLAQYASESVFEELLQADIRIARYTDGLLHTKCVLIDDTIAMVGTVNMDTRSFYLNLELTLIVYDGGVSRQLEQMRERYLAKCTYIDPEEWAARSNWQQMKENILRLAAPVL</sequence>
<comment type="subcellular location">
    <subcellularLocation>
        <location evidence="3">Cell membrane</location>
        <topology evidence="3">Multi-pass membrane protein</topology>
    </subcellularLocation>
    <subcellularLocation>
        <location evidence="2">Secreted</location>
    </subcellularLocation>
</comment>
<evidence type="ECO:0000256" key="13">
    <source>
        <dbReference type="ARBA" id="ARBA00023209"/>
    </source>
</evidence>
<evidence type="ECO:0000256" key="16">
    <source>
        <dbReference type="SAM" id="Phobius"/>
    </source>
</evidence>
<evidence type="ECO:0000256" key="12">
    <source>
        <dbReference type="ARBA" id="ARBA00023136"/>
    </source>
</evidence>
<proteinExistence type="predicted"/>
<dbReference type="NCBIfam" id="TIGR04265">
    <property type="entry name" value="bac_cardiolipin"/>
    <property type="match status" value="1"/>
</dbReference>
<organism evidence="18 19">
    <name type="scientific">Hyphomonas johnsonii MHS-2</name>
    <dbReference type="NCBI Taxonomy" id="1280950"/>
    <lineage>
        <taxon>Bacteria</taxon>
        <taxon>Pseudomonadati</taxon>
        <taxon>Pseudomonadota</taxon>
        <taxon>Alphaproteobacteria</taxon>
        <taxon>Hyphomonadales</taxon>
        <taxon>Hyphomonadaceae</taxon>
        <taxon>Hyphomonas</taxon>
    </lineage>
</organism>
<dbReference type="RefSeq" id="WP_035616533.1">
    <property type="nucleotide sequence ID" value="NZ_ARYK01000004.1"/>
</dbReference>
<evidence type="ECO:0000256" key="15">
    <source>
        <dbReference type="NCBIfam" id="TIGR04265"/>
    </source>
</evidence>
<evidence type="ECO:0000256" key="11">
    <source>
        <dbReference type="ARBA" id="ARBA00023098"/>
    </source>
</evidence>
<name>A0A059FNV7_9PROT</name>
<keyword evidence="6" id="KW-0964">Secreted</keyword>
<dbReference type="Pfam" id="PF13396">
    <property type="entry name" value="PLDc_N"/>
    <property type="match status" value="1"/>
</dbReference>
<keyword evidence="10 16" id="KW-1133">Transmembrane helix</keyword>
<keyword evidence="9" id="KW-0677">Repeat</keyword>
<dbReference type="EMBL" id="ARYK01000004">
    <property type="protein sequence ID" value="KCZ92302.1"/>
    <property type="molecule type" value="Genomic_DNA"/>
</dbReference>
<dbReference type="eggNOG" id="COG1502">
    <property type="taxonomic scope" value="Bacteria"/>
</dbReference>
<feature type="domain" description="PLD phosphodiesterase" evidence="17">
    <location>
        <begin position="398"/>
        <end position="425"/>
    </location>
</feature>
<dbReference type="GO" id="GO:0005886">
    <property type="term" value="C:plasma membrane"/>
    <property type="evidence" value="ECO:0007669"/>
    <property type="project" value="UniProtKB-SubCell"/>
</dbReference>
<accession>A0A059FNV7</accession>
<feature type="transmembrane region" description="Helical" evidence="16">
    <location>
        <begin position="33"/>
        <end position="53"/>
    </location>
</feature>
<evidence type="ECO:0000256" key="7">
    <source>
        <dbReference type="ARBA" id="ARBA00022679"/>
    </source>
</evidence>
<evidence type="ECO:0000256" key="14">
    <source>
        <dbReference type="ARBA" id="ARBA00023264"/>
    </source>
</evidence>
<dbReference type="STRING" id="1280950.HJO_09714"/>
<evidence type="ECO:0000256" key="4">
    <source>
        <dbReference type="ARBA" id="ARBA00022475"/>
    </source>
</evidence>
<reference evidence="18 19" key="1">
    <citation type="journal article" date="2014" name="Antonie Van Leeuwenhoek">
        <title>Hyphomonas beringensis sp. nov. and Hyphomonas chukchiensis sp. nov., isolated from surface seawater of the Bering Sea and Chukchi Sea.</title>
        <authorList>
            <person name="Li C."/>
            <person name="Lai Q."/>
            <person name="Li G."/>
            <person name="Dong C."/>
            <person name="Wang J."/>
            <person name="Liao Y."/>
            <person name="Shao Z."/>
        </authorList>
    </citation>
    <scope>NUCLEOTIDE SEQUENCE [LARGE SCALE GENOMIC DNA]</scope>
    <source>
        <strain evidence="18 19">MHS-2</strain>
    </source>
</reference>
<evidence type="ECO:0000256" key="2">
    <source>
        <dbReference type="ARBA" id="ARBA00004613"/>
    </source>
</evidence>
<dbReference type="PANTHER" id="PTHR21248">
    <property type="entry name" value="CARDIOLIPIN SYNTHASE"/>
    <property type="match status" value="1"/>
</dbReference>
<gene>
    <name evidence="18" type="primary">cls</name>
    <name evidence="18" type="ORF">HJO_09714</name>
</gene>
<dbReference type="Proteomes" id="UP000025171">
    <property type="component" value="Unassembled WGS sequence"/>
</dbReference>
<keyword evidence="5" id="KW-0444">Lipid biosynthesis</keyword>
<evidence type="ECO:0000259" key="17">
    <source>
        <dbReference type="PROSITE" id="PS50035"/>
    </source>
</evidence>
<dbReference type="InterPro" id="IPR027379">
    <property type="entry name" value="CLS_N"/>
</dbReference>
<feature type="domain" description="PLD phosphodiesterase" evidence="17">
    <location>
        <begin position="214"/>
        <end position="241"/>
    </location>
</feature>
<keyword evidence="14" id="KW-1208">Phospholipid metabolism</keyword>
<comment type="function">
    <text evidence="1">Could be a virulence factor.</text>
</comment>
<keyword evidence="7" id="KW-0808">Transferase</keyword>
<evidence type="ECO:0000256" key="5">
    <source>
        <dbReference type="ARBA" id="ARBA00022516"/>
    </source>
</evidence>
<dbReference type="InterPro" id="IPR022924">
    <property type="entry name" value="Cardiolipin_synthase"/>
</dbReference>
<dbReference type="AlphaFoldDB" id="A0A059FNV7"/>
<dbReference type="GO" id="GO:0005576">
    <property type="term" value="C:extracellular region"/>
    <property type="evidence" value="ECO:0007669"/>
    <property type="project" value="UniProtKB-SubCell"/>
</dbReference>
<protein>
    <recommendedName>
        <fullName evidence="15">Cardiolipin synthase</fullName>
        <ecNumber evidence="15">2.7.8.-</ecNumber>
    </recommendedName>
</protein>
<dbReference type="SMART" id="SM00155">
    <property type="entry name" value="PLDc"/>
    <property type="match status" value="2"/>
</dbReference>
<dbReference type="Gene3D" id="3.30.870.10">
    <property type="entry name" value="Endonuclease Chain A"/>
    <property type="match status" value="2"/>
</dbReference>
<evidence type="ECO:0000256" key="6">
    <source>
        <dbReference type="ARBA" id="ARBA00022525"/>
    </source>
</evidence>
<dbReference type="InterPro" id="IPR025202">
    <property type="entry name" value="PLD-like_dom"/>
</dbReference>
<dbReference type="PANTHER" id="PTHR21248:SF22">
    <property type="entry name" value="PHOSPHOLIPASE D"/>
    <property type="match status" value="1"/>
</dbReference>
<dbReference type="EC" id="2.7.8.-" evidence="15"/>
<evidence type="ECO:0000256" key="1">
    <source>
        <dbReference type="ARBA" id="ARBA00003145"/>
    </source>
</evidence>
<evidence type="ECO:0000256" key="10">
    <source>
        <dbReference type="ARBA" id="ARBA00022989"/>
    </source>
</evidence>
<evidence type="ECO:0000313" key="18">
    <source>
        <dbReference type="EMBL" id="KCZ92302.1"/>
    </source>
</evidence>
<dbReference type="GO" id="GO:0032049">
    <property type="term" value="P:cardiolipin biosynthetic process"/>
    <property type="evidence" value="ECO:0007669"/>
    <property type="project" value="UniProtKB-UniRule"/>
</dbReference>
<dbReference type="PROSITE" id="PS50035">
    <property type="entry name" value="PLD"/>
    <property type="match status" value="2"/>
</dbReference>